<dbReference type="SUPFAM" id="SSF50630">
    <property type="entry name" value="Acid proteases"/>
    <property type="match status" value="1"/>
</dbReference>
<dbReference type="STRING" id="1122169.Lsha_0108"/>
<dbReference type="InterPro" id="IPR021109">
    <property type="entry name" value="Peptidase_aspartic_dom_sf"/>
</dbReference>
<evidence type="ECO:0000313" key="2">
    <source>
        <dbReference type="EMBL" id="KTD66426.1"/>
    </source>
</evidence>
<comment type="caution">
    <text evidence="2">The sequence shown here is derived from an EMBL/GenBank/DDBJ whole genome shotgun (WGS) entry which is preliminary data.</text>
</comment>
<accession>A0A0W0ZBV5</accession>
<name>A0A0W0ZBV5_9GAMM</name>
<keyword evidence="1" id="KW-0472">Membrane</keyword>
<keyword evidence="1" id="KW-1133">Transmembrane helix</keyword>
<evidence type="ECO:0000256" key="1">
    <source>
        <dbReference type="SAM" id="Phobius"/>
    </source>
</evidence>
<sequence length="178" mass="20092">MALWFCHRSAVNIMSDDQYARTGRVMFLIVWIILFFGLFLFFYYYGKSDSVVHVVTSTEFVLSADGEGHYRIKGRINDQPVEFLVDTGATLVAIPQNVADHLHISGRYPVTMTTANGQVTGSLTRLRQLSFGEFKLNDIKAVIIPASSDDVVLLGMNVLSQFNIEQDGKRLILKKQRQ</sequence>
<keyword evidence="2" id="KW-0645">Protease</keyword>
<dbReference type="AlphaFoldDB" id="A0A0W0ZBV5"/>
<dbReference type="InterPro" id="IPR011969">
    <property type="entry name" value="Clan_AA_Asp_peptidase_C"/>
</dbReference>
<protein>
    <submittedName>
        <fullName evidence="2">Aspartyl protease</fullName>
    </submittedName>
</protein>
<dbReference type="PROSITE" id="PS00141">
    <property type="entry name" value="ASP_PROTEASE"/>
    <property type="match status" value="1"/>
</dbReference>
<dbReference type="Proteomes" id="UP000054600">
    <property type="component" value="Unassembled WGS sequence"/>
</dbReference>
<dbReference type="PATRIC" id="fig|1122169.6.peg.118"/>
<dbReference type="InterPro" id="IPR001969">
    <property type="entry name" value="Aspartic_peptidase_AS"/>
</dbReference>
<dbReference type="Gene3D" id="2.40.70.10">
    <property type="entry name" value="Acid Proteases"/>
    <property type="match status" value="1"/>
</dbReference>
<organism evidence="2 3">
    <name type="scientific">Legionella shakespearei DSM 23087</name>
    <dbReference type="NCBI Taxonomy" id="1122169"/>
    <lineage>
        <taxon>Bacteria</taxon>
        <taxon>Pseudomonadati</taxon>
        <taxon>Pseudomonadota</taxon>
        <taxon>Gammaproteobacteria</taxon>
        <taxon>Legionellales</taxon>
        <taxon>Legionellaceae</taxon>
        <taxon>Legionella</taxon>
    </lineage>
</organism>
<dbReference type="InterPro" id="IPR034122">
    <property type="entry name" value="Retropepsin-like_bacterial"/>
</dbReference>
<gene>
    <name evidence="2" type="ORF">Lsha_0108</name>
</gene>
<keyword evidence="2" id="KW-0378">Hydrolase</keyword>
<dbReference type="GO" id="GO:0006508">
    <property type="term" value="P:proteolysis"/>
    <property type="evidence" value="ECO:0007669"/>
    <property type="project" value="UniProtKB-KW"/>
</dbReference>
<evidence type="ECO:0000313" key="3">
    <source>
        <dbReference type="Proteomes" id="UP000054600"/>
    </source>
</evidence>
<dbReference type="CDD" id="cd05483">
    <property type="entry name" value="retropepsin_like_bacteria"/>
    <property type="match status" value="1"/>
</dbReference>
<proteinExistence type="predicted"/>
<feature type="transmembrane region" description="Helical" evidence="1">
    <location>
        <begin position="25"/>
        <end position="45"/>
    </location>
</feature>
<keyword evidence="3" id="KW-1185">Reference proteome</keyword>
<reference evidence="2 3" key="1">
    <citation type="submission" date="2015-11" db="EMBL/GenBank/DDBJ databases">
        <title>Genomic analysis of 38 Legionella species identifies large and diverse effector repertoires.</title>
        <authorList>
            <person name="Burstein D."/>
            <person name="Amaro F."/>
            <person name="Zusman T."/>
            <person name="Lifshitz Z."/>
            <person name="Cohen O."/>
            <person name="Gilbert J.A."/>
            <person name="Pupko T."/>
            <person name="Shuman H.A."/>
            <person name="Segal G."/>
        </authorList>
    </citation>
    <scope>NUCLEOTIDE SEQUENCE [LARGE SCALE GENOMIC DNA]</scope>
    <source>
        <strain evidence="2 3">ATCC 49655</strain>
    </source>
</reference>
<dbReference type="NCBIfam" id="TIGR02281">
    <property type="entry name" value="clan_AA_DTGA"/>
    <property type="match status" value="1"/>
</dbReference>
<dbReference type="EMBL" id="LNYW01000004">
    <property type="protein sequence ID" value="KTD66426.1"/>
    <property type="molecule type" value="Genomic_DNA"/>
</dbReference>
<keyword evidence="1" id="KW-0812">Transmembrane</keyword>
<dbReference type="Pfam" id="PF13975">
    <property type="entry name" value="gag-asp_proteas"/>
    <property type="match status" value="1"/>
</dbReference>
<dbReference type="GO" id="GO:0004190">
    <property type="term" value="F:aspartic-type endopeptidase activity"/>
    <property type="evidence" value="ECO:0007669"/>
    <property type="project" value="InterPro"/>
</dbReference>
<dbReference type="eggNOG" id="COG3577">
    <property type="taxonomic scope" value="Bacteria"/>
</dbReference>